<evidence type="ECO:0000313" key="4">
    <source>
        <dbReference type="Proteomes" id="UP000310636"/>
    </source>
</evidence>
<comment type="caution">
    <text evidence="3">The sequence shown here is derived from an EMBL/GenBank/DDBJ whole genome shotgun (WGS) entry which is preliminary data.</text>
</comment>
<name>A0A4S4C564_9BACL</name>
<keyword evidence="1" id="KW-0472">Membrane</keyword>
<evidence type="ECO:0000259" key="2">
    <source>
        <dbReference type="PROSITE" id="PS51272"/>
    </source>
</evidence>
<gene>
    <name evidence="3" type="ORF">E6C55_10200</name>
</gene>
<dbReference type="PANTHER" id="PTHR43308">
    <property type="entry name" value="OUTER MEMBRANE PROTEIN ALPHA-RELATED"/>
    <property type="match status" value="1"/>
</dbReference>
<keyword evidence="1" id="KW-0812">Transmembrane</keyword>
<dbReference type="Pfam" id="PF00395">
    <property type="entry name" value="SLH"/>
    <property type="match status" value="3"/>
</dbReference>
<feature type="domain" description="SLH" evidence="2">
    <location>
        <begin position="715"/>
        <end position="770"/>
    </location>
</feature>
<dbReference type="InterPro" id="IPR001119">
    <property type="entry name" value="SLH_dom"/>
</dbReference>
<dbReference type="InterPro" id="IPR051465">
    <property type="entry name" value="Cell_Envelope_Struct_Comp"/>
</dbReference>
<protein>
    <submittedName>
        <fullName evidence="3">S-layer homology domain-containing protein</fullName>
    </submittedName>
</protein>
<accession>A0A4S4C564</accession>
<keyword evidence="4" id="KW-1185">Reference proteome</keyword>
<feature type="domain" description="SLH" evidence="2">
    <location>
        <begin position="585"/>
        <end position="645"/>
    </location>
</feature>
<evidence type="ECO:0000313" key="3">
    <source>
        <dbReference type="EMBL" id="THF80841.1"/>
    </source>
</evidence>
<dbReference type="Proteomes" id="UP000310636">
    <property type="component" value="Unassembled WGS sequence"/>
</dbReference>
<keyword evidence="1" id="KW-1133">Transmembrane helix</keyword>
<feature type="domain" description="SLH" evidence="2">
    <location>
        <begin position="646"/>
        <end position="709"/>
    </location>
</feature>
<dbReference type="PROSITE" id="PS51272">
    <property type="entry name" value="SLH"/>
    <property type="match status" value="3"/>
</dbReference>
<dbReference type="OrthoDB" id="2487047at2"/>
<dbReference type="EMBL" id="SSOB01000010">
    <property type="protein sequence ID" value="THF80841.1"/>
    <property type="molecule type" value="Genomic_DNA"/>
</dbReference>
<feature type="transmembrane region" description="Helical" evidence="1">
    <location>
        <begin position="52"/>
        <end position="73"/>
    </location>
</feature>
<evidence type="ECO:0000256" key="1">
    <source>
        <dbReference type="SAM" id="Phobius"/>
    </source>
</evidence>
<dbReference type="AlphaFoldDB" id="A0A4S4C564"/>
<dbReference type="PANTHER" id="PTHR43308:SF5">
    <property type="entry name" value="S-LAYER PROTEIN _ PEPTIDOGLYCAN ENDO-BETA-N-ACETYLGLUCOSAMINIDASE"/>
    <property type="match status" value="1"/>
</dbReference>
<organism evidence="3 4">
    <name type="scientific">Cohnella fermenti</name>
    <dbReference type="NCBI Taxonomy" id="2565925"/>
    <lineage>
        <taxon>Bacteria</taxon>
        <taxon>Bacillati</taxon>
        <taxon>Bacillota</taxon>
        <taxon>Bacilli</taxon>
        <taxon>Bacillales</taxon>
        <taxon>Paenibacillaceae</taxon>
        <taxon>Cohnella</taxon>
    </lineage>
</organism>
<sequence>MVEKVIKSLPIMLTGILLCSKIKGLLFTEKIPSIPISRTSQEDSYMKLRKKALAGFVATSLAVTALSGTGLVVGSPIGASVASAAVVTDANLLKLISFQTKIDALLAGNTSVTALKTALAGADHETAVAPLLAAFSGLSLTDDEKDALIELLTSISLPIASAVDVAALLQEEAVQSLVDKLESVSGIDITVEDFAAFFVVVNSIAYNTVLGNQTLTGSKTAIVESIAESALATSTAGAADAAALITYYFGDNAAFKAAVLETFYNYMDDTSVKTAFDSALPSIVAAFISANTVYSGGNDTTTTTTTSDSAAAAIKSLGDIKDKLANATDAEKADLIKQAVSAASAAIASSVSLDLSKSVAVSDGKATVKVDTAAVAGLLNDIKAIKEALADAIGSTSGLVIPPLAISLGDVDASSVTTSLPADVLKQLAEAGVPSANVSVNELTVEIPFDGDLSNGIDFEVGIDTPPPAIFAPTSTITPGSGVFTFAFTGFDPTDGVRFTVTGENGAGANLASDGQAAVLGSRLVDAGDEWKSALAASGGLDPELLTIASVGADGSLKIEGGTVDGWNVSTSGKQGTSYVLVENKVTFNDIASVQAWAGRQIEVVAARGAIEGKAAGQFAPTDSITRAEFAKILALALDIDNESATTSKFTDVSSSAWYAPYVAVAVEKGIINGRSATTFDPTATITRAEMATMIARALKSVKGIEGTDNANAALSAFSDANEINPSLKDGVAFAASKNIILGSAGEFKPNDNATRAEAAVIVYRTLGAK</sequence>
<reference evidence="3 4" key="1">
    <citation type="submission" date="2019-04" db="EMBL/GenBank/DDBJ databases">
        <title>Cohnella sp. nov. isolated from preserved vegetables.</title>
        <authorList>
            <person name="Lin S.-Y."/>
            <person name="Hung M.-H."/>
            <person name="Young C.-C."/>
        </authorList>
    </citation>
    <scope>NUCLEOTIDE SEQUENCE [LARGE SCALE GENOMIC DNA]</scope>
    <source>
        <strain evidence="3 4">CC-MHH1044</strain>
    </source>
</reference>
<proteinExistence type="predicted"/>